<sequence>MIAIFNFALLVLSVFVAGSITGEEVLSASIGRYNDIDESVMFTENEEVTFILSTTAIAQTELLDITIVDPQNKEYFWKKGFGGYEKPGEHSQFFMVFTLKSSGMYQVRISNADFDTKVKLVSGMTRPPDQPFFLTTLILSIVLLFIGAILFGNSKRKVPLIPGLPVYRTVTTGKNRMRRFTGFQALIALSASLCIVYNVAFSGFPLNF</sequence>
<reference evidence="2 3" key="1">
    <citation type="journal article" date="2002" name="Genome Res.">
        <title>The genome of Methanosarcina acetivorans reveals extensive metabolic and physiological diversity.</title>
        <authorList>
            <person name="Galagan J.E."/>
            <person name="Nusbaum C."/>
            <person name="Roy A."/>
            <person name="Endrizzi M.G."/>
            <person name="Macdonald P."/>
            <person name="FitzHugh W."/>
            <person name="Calvo S."/>
            <person name="Engels R."/>
            <person name="Smirnov S."/>
            <person name="Atnoor D."/>
            <person name="Brown A."/>
            <person name="Allen N."/>
            <person name="Naylor J."/>
            <person name="Stange-Thomann N."/>
            <person name="DeArellano K."/>
            <person name="Johnson R."/>
            <person name="Linton L."/>
            <person name="McEwan P."/>
            <person name="McKernan K."/>
            <person name="Talamas J."/>
            <person name="Tirrell A."/>
            <person name="Ye W."/>
            <person name="Zimmer A."/>
            <person name="Barber R.D."/>
            <person name="Cann I."/>
            <person name="Graham D.E."/>
            <person name="Grahame D.A."/>
            <person name="Guss A."/>
            <person name="Hedderich R."/>
            <person name="Ingram-Smith C."/>
            <person name="Kuettner C.H."/>
            <person name="Krzycki J.A."/>
            <person name="Leigh J.A."/>
            <person name="Li W."/>
            <person name="Liu J."/>
            <person name="Mukhopadhyay B."/>
            <person name="Reeve J.N."/>
            <person name="Smith K."/>
            <person name="Springer T.A."/>
            <person name="Umayam L.A."/>
            <person name="White O."/>
            <person name="White R.H."/>
            <person name="de Macario E.C."/>
            <person name="Ferry J.G."/>
            <person name="Jarrell K.F."/>
            <person name="Jing H."/>
            <person name="Macario A.J.L."/>
            <person name="Paulsen I."/>
            <person name="Pritchett M."/>
            <person name="Sowers K.R."/>
            <person name="Swanson R.V."/>
            <person name="Zinder S.H."/>
            <person name="Lander E."/>
            <person name="Metcalf W.W."/>
            <person name="Birren B."/>
        </authorList>
    </citation>
    <scope>NUCLEOTIDE SEQUENCE [LARGE SCALE GENOMIC DNA]</scope>
    <source>
        <strain evidence="3">ATCC 35395 / DSM 2834 / JCM 12185 / C2A</strain>
    </source>
</reference>
<dbReference type="InParanoid" id="Q8TMN4"/>
<dbReference type="KEGG" id="mac:MA_2619"/>
<evidence type="ECO:0000313" key="3">
    <source>
        <dbReference type="Proteomes" id="UP000002487"/>
    </source>
</evidence>
<protein>
    <submittedName>
        <fullName evidence="2">Uncharacterized protein</fullName>
    </submittedName>
</protein>
<dbReference type="HOGENOM" id="CLU_1275309_0_0_2"/>
<keyword evidence="3" id="KW-1185">Reference proteome</keyword>
<dbReference type="Proteomes" id="UP000002487">
    <property type="component" value="Chromosome"/>
</dbReference>
<proteinExistence type="predicted"/>
<keyword evidence="1" id="KW-0812">Transmembrane</keyword>
<evidence type="ECO:0000256" key="1">
    <source>
        <dbReference type="SAM" id="Phobius"/>
    </source>
</evidence>
<accession>Q8TMN4</accession>
<feature type="transmembrane region" description="Helical" evidence="1">
    <location>
        <begin position="183"/>
        <end position="204"/>
    </location>
</feature>
<keyword evidence="1" id="KW-0472">Membrane</keyword>
<dbReference type="EMBL" id="AE010299">
    <property type="protein sequence ID" value="AAM06000.1"/>
    <property type="molecule type" value="Genomic_DNA"/>
</dbReference>
<organism evidence="2 3">
    <name type="scientific">Methanosarcina acetivorans (strain ATCC 35395 / DSM 2834 / JCM 12185 / C2A)</name>
    <dbReference type="NCBI Taxonomy" id="188937"/>
    <lineage>
        <taxon>Archaea</taxon>
        <taxon>Methanobacteriati</taxon>
        <taxon>Methanobacteriota</taxon>
        <taxon>Stenosarchaea group</taxon>
        <taxon>Methanomicrobia</taxon>
        <taxon>Methanosarcinales</taxon>
        <taxon>Methanosarcinaceae</taxon>
        <taxon>Methanosarcina</taxon>
    </lineage>
</organism>
<name>Q8TMN4_METAC</name>
<dbReference type="AlphaFoldDB" id="Q8TMN4"/>
<gene>
    <name evidence="2" type="ordered locus">MA_2619</name>
</gene>
<feature type="transmembrane region" description="Helical" evidence="1">
    <location>
        <begin position="132"/>
        <end position="151"/>
    </location>
</feature>
<evidence type="ECO:0000313" key="2">
    <source>
        <dbReference type="EMBL" id="AAM06000.1"/>
    </source>
</evidence>
<keyword evidence="1" id="KW-1133">Transmembrane helix</keyword>
<dbReference type="EnsemblBacteria" id="AAM06000">
    <property type="protein sequence ID" value="AAM06000"/>
    <property type="gene ID" value="MA_2619"/>
</dbReference>